<evidence type="ECO:0000313" key="1">
    <source>
        <dbReference type="EMBL" id="KDR70315.1"/>
    </source>
</evidence>
<keyword evidence="2" id="KW-1185">Reference proteome</keyword>
<dbReference type="STRING" id="685588.A0A067SH95"/>
<proteinExistence type="predicted"/>
<protein>
    <submittedName>
        <fullName evidence="1">Uncharacterized protein</fullName>
    </submittedName>
</protein>
<dbReference type="EMBL" id="KL142397">
    <property type="protein sequence ID" value="KDR70315.1"/>
    <property type="molecule type" value="Genomic_DNA"/>
</dbReference>
<dbReference type="SUPFAM" id="SSF81698">
    <property type="entry name" value="FF domain"/>
    <property type="match status" value="1"/>
</dbReference>
<evidence type="ECO:0000313" key="2">
    <source>
        <dbReference type="Proteomes" id="UP000027222"/>
    </source>
</evidence>
<feature type="non-terminal residue" evidence="1">
    <location>
        <position position="62"/>
    </location>
</feature>
<sequence>MATGRQLRNLFVTILRENAPTDPLALWMQFRDKICDDLRHALHNGNIRRDPTEEHIFDYGLY</sequence>
<accession>A0A067SH95</accession>
<reference evidence="2" key="1">
    <citation type="journal article" date="2014" name="Proc. Natl. Acad. Sci. U.S.A.">
        <title>Extensive sampling of basidiomycete genomes demonstrates inadequacy of the white-rot/brown-rot paradigm for wood decay fungi.</title>
        <authorList>
            <person name="Riley R."/>
            <person name="Salamov A.A."/>
            <person name="Brown D.W."/>
            <person name="Nagy L.G."/>
            <person name="Floudas D."/>
            <person name="Held B.W."/>
            <person name="Levasseur A."/>
            <person name="Lombard V."/>
            <person name="Morin E."/>
            <person name="Otillar R."/>
            <person name="Lindquist E.A."/>
            <person name="Sun H."/>
            <person name="LaButti K.M."/>
            <person name="Schmutz J."/>
            <person name="Jabbour D."/>
            <person name="Luo H."/>
            <person name="Baker S.E."/>
            <person name="Pisabarro A.G."/>
            <person name="Walton J.D."/>
            <person name="Blanchette R.A."/>
            <person name="Henrissat B."/>
            <person name="Martin F."/>
            <person name="Cullen D."/>
            <person name="Hibbett D.S."/>
            <person name="Grigoriev I.V."/>
        </authorList>
    </citation>
    <scope>NUCLEOTIDE SEQUENCE [LARGE SCALE GENOMIC DNA]</scope>
    <source>
        <strain evidence="2">CBS 339.88</strain>
    </source>
</reference>
<dbReference type="AlphaFoldDB" id="A0A067SH95"/>
<gene>
    <name evidence="1" type="ORF">GALMADRAFT_45556</name>
</gene>
<dbReference type="HOGENOM" id="CLU_196976_0_0_1"/>
<name>A0A067SH95_GALM3</name>
<dbReference type="OrthoDB" id="1728974at2759"/>
<dbReference type="InterPro" id="IPR036517">
    <property type="entry name" value="FF_domain_sf"/>
</dbReference>
<organism evidence="1 2">
    <name type="scientific">Galerina marginata (strain CBS 339.88)</name>
    <dbReference type="NCBI Taxonomy" id="685588"/>
    <lineage>
        <taxon>Eukaryota</taxon>
        <taxon>Fungi</taxon>
        <taxon>Dikarya</taxon>
        <taxon>Basidiomycota</taxon>
        <taxon>Agaricomycotina</taxon>
        <taxon>Agaricomycetes</taxon>
        <taxon>Agaricomycetidae</taxon>
        <taxon>Agaricales</taxon>
        <taxon>Agaricineae</taxon>
        <taxon>Strophariaceae</taxon>
        <taxon>Galerina</taxon>
    </lineage>
</organism>
<dbReference type="Proteomes" id="UP000027222">
    <property type="component" value="Unassembled WGS sequence"/>
</dbReference>